<evidence type="ECO:0000256" key="2">
    <source>
        <dbReference type="ARBA" id="ARBA00022692"/>
    </source>
</evidence>
<dbReference type="Proteomes" id="UP000681356">
    <property type="component" value="Unassembled WGS sequence"/>
</dbReference>
<dbReference type="PANTHER" id="PTHR30168">
    <property type="entry name" value="PUTATIVE MEMBRANE PROTEIN YPFJ"/>
    <property type="match status" value="1"/>
</dbReference>
<feature type="region of interest" description="Disordered" evidence="5">
    <location>
        <begin position="1"/>
        <end position="23"/>
    </location>
</feature>
<evidence type="ECO:0000313" key="7">
    <source>
        <dbReference type="EMBL" id="MBS0125455.1"/>
    </source>
</evidence>
<name>A0A8J7WD86_9RHOB</name>
<sequence length="280" mass="30146">MRLRNVRRSSNIEDRRRSGGSARGAGLGGVGLLVVLAIGYFAGIDVTPLLQATGSGGGQTQPRELRPEEERAADFAARVLGTTEVVWSDIFPAQLDMEYTPPVLVLFSGQTASPCGGATGATGPFYCPTDEKAYLDTAFFAFLSRQLGAKGDFAAAYVIAHEVAHHVQNEIGLLPEVNAARQQATEAQANGLTVRLELMADCLSGVWARNVDGLLEPGDLDEALNAARRIGDDYLQSRAGREPQPHTFTHGTSEQRSRWFATGYERGMVDDCDTFGAQRL</sequence>
<evidence type="ECO:0000256" key="5">
    <source>
        <dbReference type="SAM" id="MobiDB-lite"/>
    </source>
</evidence>
<organism evidence="7 8">
    <name type="scientific">Thetidibacter halocola</name>
    <dbReference type="NCBI Taxonomy" id="2827239"/>
    <lineage>
        <taxon>Bacteria</taxon>
        <taxon>Pseudomonadati</taxon>
        <taxon>Pseudomonadota</taxon>
        <taxon>Alphaproteobacteria</taxon>
        <taxon>Rhodobacterales</taxon>
        <taxon>Roseobacteraceae</taxon>
        <taxon>Thetidibacter</taxon>
    </lineage>
</organism>
<gene>
    <name evidence="7" type="ORF">KB874_15310</name>
</gene>
<reference evidence="7" key="1">
    <citation type="submission" date="2021-04" db="EMBL/GenBank/DDBJ databases">
        <authorList>
            <person name="Yoon J."/>
        </authorList>
    </citation>
    <scope>NUCLEOTIDE SEQUENCE</scope>
    <source>
        <strain evidence="7">KMU-90</strain>
    </source>
</reference>
<dbReference type="InterPro" id="IPR007343">
    <property type="entry name" value="Uncharacterised_pept_Zn_put"/>
</dbReference>
<feature type="transmembrane region" description="Helical" evidence="6">
    <location>
        <begin position="21"/>
        <end position="42"/>
    </location>
</feature>
<proteinExistence type="predicted"/>
<evidence type="ECO:0000256" key="4">
    <source>
        <dbReference type="ARBA" id="ARBA00023136"/>
    </source>
</evidence>
<evidence type="ECO:0000313" key="8">
    <source>
        <dbReference type="Proteomes" id="UP000681356"/>
    </source>
</evidence>
<keyword evidence="8" id="KW-1185">Reference proteome</keyword>
<dbReference type="PANTHER" id="PTHR30168:SF0">
    <property type="entry name" value="INNER MEMBRANE PROTEIN"/>
    <property type="match status" value="1"/>
</dbReference>
<comment type="caution">
    <text evidence="7">The sequence shown here is derived from an EMBL/GenBank/DDBJ whole genome shotgun (WGS) entry which is preliminary data.</text>
</comment>
<dbReference type="GO" id="GO:0016020">
    <property type="term" value="C:membrane"/>
    <property type="evidence" value="ECO:0007669"/>
    <property type="project" value="UniProtKB-SubCell"/>
</dbReference>
<keyword evidence="3 6" id="KW-1133">Transmembrane helix</keyword>
<feature type="region of interest" description="Disordered" evidence="5">
    <location>
        <begin position="235"/>
        <end position="254"/>
    </location>
</feature>
<dbReference type="EMBL" id="JAGTUU010000006">
    <property type="protein sequence ID" value="MBS0125455.1"/>
    <property type="molecule type" value="Genomic_DNA"/>
</dbReference>
<protein>
    <submittedName>
        <fullName evidence="7">Neutral zinc metallopeptidase</fullName>
    </submittedName>
</protein>
<dbReference type="Pfam" id="PF04228">
    <property type="entry name" value="Zn_peptidase"/>
    <property type="match status" value="1"/>
</dbReference>
<dbReference type="RefSeq" id="WP_212537424.1">
    <property type="nucleotide sequence ID" value="NZ_JAGTUU010000006.1"/>
</dbReference>
<evidence type="ECO:0000256" key="6">
    <source>
        <dbReference type="SAM" id="Phobius"/>
    </source>
</evidence>
<evidence type="ECO:0000256" key="1">
    <source>
        <dbReference type="ARBA" id="ARBA00004167"/>
    </source>
</evidence>
<accession>A0A8J7WD86</accession>
<keyword evidence="4 6" id="KW-0472">Membrane</keyword>
<keyword evidence="2 6" id="KW-0812">Transmembrane</keyword>
<evidence type="ECO:0000256" key="3">
    <source>
        <dbReference type="ARBA" id="ARBA00022989"/>
    </source>
</evidence>
<dbReference type="AlphaFoldDB" id="A0A8J7WD86"/>
<comment type="subcellular location">
    <subcellularLocation>
        <location evidence="1">Membrane</location>
        <topology evidence="1">Single-pass membrane protein</topology>
    </subcellularLocation>
</comment>